<protein>
    <submittedName>
        <fullName evidence="2">Uncharacterized protein</fullName>
    </submittedName>
</protein>
<dbReference type="Proteomes" id="UP001141327">
    <property type="component" value="Unassembled WGS sequence"/>
</dbReference>
<gene>
    <name evidence="2" type="ORF">PAPYR_8771</name>
</gene>
<comment type="caution">
    <text evidence="2">The sequence shown here is derived from an EMBL/GenBank/DDBJ whole genome shotgun (WGS) entry which is preliminary data.</text>
</comment>
<sequence>MCGSMAQLAERSAVNRETTYFTSRRFFPSRACGGRLADRMSGRSFAHPTNHHPGSSHNVCRSRGDDEKLAGPDEVPEGQRPDGFLSCGRSSAWRHAGGKGIDIPLSSIFFLFPLQIARVVDGSASIPPTARLQKWAFPRVNKRQHHSLLCLLRFSATRTAADNVRVRRPVSSSPSISDSPFHEGGVSTHALVNVLRRSKFARAEVATKK</sequence>
<reference evidence="2" key="1">
    <citation type="journal article" date="2022" name="bioRxiv">
        <title>Genomics of Preaxostyla Flagellates Illuminates Evolutionary Transitions and the Path Towards Mitochondrial Loss.</title>
        <authorList>
            <person name="Novak L.V.F."/>
            <person name="Treitli S.C."/>
            <person name="Pyrih J."/>
            <person name="Halakuc P."/>
            <person name="Pipaliya S.V."/>
            <person name="Vacek V."/>
            <person name="Brzon O."/>
            <person name="Soukal P."/>
            <person name="Eme L."/>
            <person name="Dacks J.B."/>
            <person name="Karnkowska A."/>
            <person name="Elias M."/>
            <person name="Hampl V."/>
        </authorList>
    </citation>
    <scope>NUCLEOTIDE SEQUENCE</scope>
    <source>
        <strain evidence="2">RCP-MX</strain>
    </source>
</reference>
<name>A0ABQ8UBG4_9EUKA</name>
<dbReference type="EMBL" id="JAPMOS010000081">
    <property type="protein sequence ID" value="KAJ4456128.1"/>
    <property type="molecule type" value="Genomic_DNA"/>
</dbReference>
<organism evidence="2 3">
    <name type="scientific">Paratrimastix pyriformis</name>
    <dbReference type="NCBI Taxonomy" id="342808"/>
    <lineage>
        <taxon>Eukaryota</taxon>
        <taxon>Metamonada</taxon>
        <taxon>Preaxostyla</taxon>
        <taxon>Paratrimastigidae</taxon>
        <taxon>Paratrimastix</taxon>
    </lineage>
</organism>
<feature type="compositionally biased region" description="Basic and acidic residues" evidence="1">
    <location>
        <begin position="62"/>
        <end position="71"/>
    </location>
</feature>
<evidence type="ECO:0000313" key="2">
    <source>
        <dbReference type="EMBL" id="KAJ4456128.1"/>
    </source>
</evidence>
<feature type="region of interest" description="Disordered" evidence="1">
    <location>
        <begin position="42"/>
        <end position="81"/>
    </location>
</feature>
<evidence type="ECO:0000313" key="3">
    <source>
        <dbReference type="Proteomes" id="UP001141327"/>
    </source>
</evidence>
<keyword evidence="3" id="KW-1185">Reference proteome</keyword>
<accession>A0ABQ8UBG4</accession>
<proteinExistence type="predicted"/>
<evidence type="ECO:0000256" key="1">
    <source>
        <dbReference type="SAM" id="MobiDB-lite"/>
    </source>
</evidence>